<dbReference type="EMBL" id="CP134500">
    <property type="protein sequence ID" value="WNF25734.1"/>
    <property type="molecule type" value="Genomic_DNA"/>
</dbReference>
<name>A0ABY9VP66_9ACTN</name>
<accession>A0ABY9VP66</accession>
<evidence type="ECO:0000313" key="3">
    <source>
        <dbReference type="EMBL" id="WNF25734.1"/>
    </source>
</evidence>
<sequence>MVSPACCSAPSARLCCTTPTAPSPWSAARGDRASADHDREQRSAGAGGPQPDAHQCDAADVAGSLAVVTARGLTTADAERRADAWGANELAEPVRRPQWLRLLDQFRSWLIGIPGERCENGRVVRRRGVRGTIEPPTLEAEEVAGRIGTVTVVLGPLPFSIPPGSARRCVRLPTRACTTSSGGPQSCRRLS</sequence>
<protein>
    <submittedName>
        <fullName evidence="3">Cation-transporting P-type ATPase</fullName>
    </submittedName>
</protein>
<dbReference type="Proteomes" id="UP001303236">
    <property type="component" value="Chromosome"/>
</dbReference>
<gene>
    <name evidence="3" type="ORF">RI138_02335</name>
</gene>
<dbReference type="SUPFAM" id="SSF81665">
    <property type="entry name" value="Calcium ATPase, transmembrane domain M"/>
    <property type="match status" value="1"/>
</dbReference>
<feature type="region of interest" description="Disordered" evidence="1">
    <location>
        <begin position="19"/>
        <end position="55"/>
    </location>
</feature>
<proteinExistence type="predicted"/>
<evidence type="ECO:0000256" key="1">
    <source>
        <dbReference type="SAM" id="MobiDB-lite"/>
    </source>
</evidence>
<dbReference type="InterPro" id="IPR023298">
    <property type="entry name" value="ATPase_P-typ_TM_dom_sf"/>
</dbReference>
<dbReference type="Pfam" id="PF00690">
    <property type="entry name" value="Cation_ATPase_N"/>
    <property type="match status" value="1"/>
</dbReference>
<reference evidence="3 4" key="1">
    <citation type="submission" date="2023-09" db="EMBL/GenBank/DDBJ databases">
        <title>Genome completion map analysis of the actinomycetes C11-1.</title>
        <authorList>
            <person name="Qin P."/>
            <person name="Guan P."/>
        </authorList>
    </citation>
    <scope>NUCLEOTIDE SEQUENCE [LARGE SCALE GENOMIC DNA]</scope>
    <source>
        <strain evidence="3 4">C11-1</strain>
    </source>
</reference>
<keyword evidence="4" id="KW-1185">Reference proteome</keyword>
<evidence type="ECO:0000259" key="2">
    <source>
        <dbReference type="SMART" id="SM00831"/>
    </source>
</evidence>
<feature type="domain" description="Cation-transporting P-type ATPase N-terminal" evidence="2">
    <location>
        <begin position="52"/>
        <end position="116"/>
    </location>
</feature>
<dbReference type="InterPro" id="IPR004014">
    <property type="entry name" value="ATPase_P-typ_cation-transptr_N"/>
</dbReference>
<dbReference type="SMART" id="SM00831">
    <property type="entry name" value="Cation_ATPase_N"/>
    <property type="match status" value="1"/>
</dbReference>
<evidence type="ECO:0000313" key="4">
    <source>
        <dbReference type="Proteomes" id="UP001303236"/>
    </source>
</evidence>
<feature type="compositionally biased region" description="Basic and acidic residues" evidence="1">
    <location>
        <begin position="29"/>
        <end position="42"/>
    </location>
</feature>
<organism evidence="3 4">
    <name type="scientific">Streptomyces durocortorensis</name>
    <dbReference type="NCBI Taxonomy" id="2811104"/>
    <lineage>
        <taxon>Bacteria</taxon>
        <taxon>Bacillati</taxon>
        <taxon>Actinomycetota</taxon>
        <taxon>Actinomycetes</taxon>
        <taxon>Kitasatosporales</taxon>
        <taxon>Streptomycetaceae</taxon>
        <taxon>Streptomyces</taxon>
    </lineage>
</organism>